<keyword evidence="4" id="KW-0479">Metal-binding</keyword>
<sequence length="271" mass="30555">MIQQETGALPLWFFQNLLHDKEIQHFVSSRTGGLSRWPYDSLNLGFHVGDNPETVHKNRQRLAVSVGIPLDNFTFARQVHGGNVKIITEDLRGSGAFQESTAISDADAMITNIPQICLMVLQADCVPFLFFDTKRKVIGVAHAGWRGTLRMIAQNTIKVFMEKFCCSPDDILVGVGPSIGPCCYEIGPETTAEIRKVFGYENTYLRNENTLGKRHFNLWEANKRQLIHMGIPEKNIEIARICTQCNHTLFFSYRHHNTGTGRFGAGIMLKN</sequence>
<evidence type="ECO:0000256" key="3">
    <source>
        <dbReference type="ARBA" id="ARBA00022679"/>
    </source>
</evidence>
<organism evidence="11 12">
    <name type="scientific">Candidatus Brocadia fulgida</name>
    <dbReference type="NCBI Taxonomy" id="380242"/>
    <lineage>
        <taxon>Bacteria</taxon>
        <taxon>Pseudomonadati</taxon>
        <taxon>Planctomycetota</taxon>
        <taxon>Candidatus Brocadiia</taxon>
        <taxon>Candidatus Brocadiales</taxon>
        <taxon>Candidatus Brocadiaceae</taxon>
        <taxon>Candidatus Brocadia</taxon>
    </lineage>
</organism>
<dbReference type="PATRIC" id="fig|380242.3.peg.913"/>
<evidence type="ECO:0000256" key="4">
    <source>
        <dbReference type="ARBA" id="ARBA00022723"/>
    </source>
</evidence>
<dbReference type="PANTHER" id="PTHR30616">
    <property type="entry name" value="UNCHARACTERIZED PROTEIN YFIH"/>
    <property type="match status" value="1"/>
</dbReference>
<dbReference type="AlphaFoldDB" id="A0A0M2UXN7"/>
<dbReference type="GO" id="GO:0005507">
    <property type="term" value="F:copper ion binding"/>
    <property type="evidence" value="ECO:0007669"/>
    <property type="project" value="TreeGrafter"/>
</dbReference>
<evidence type="ECO:0000256" key="8">
    <source>
        <dbReference type="ARBA" id="ARBA00048968"/>
    </source>
</evidence>
<dbReference type="EMBL" id="LAQJ01000089">
    <property type="protein sequence ID" value="KKO20602.1"/>
    <property type="molecule type" value="Genomic_DNA"/>
</dbReference>
<comment type="catalytic activity">
    <reaction evidence="9">
        <text>S-methyl-5'-thioadenosine + phosphate = 5-(methylsulfanyl)-alpha-D-ribose 1-phosphate + adenine</text>
        <dbReference type="Rhea" id="RHEA:11852"/>
        <dbReference type="ChEBI" id="CHEBI:16708"/>
        <dbReference type="ChEBI" id="CHEBI:17509"/>
        <dbReference type="ChEBI" id="CHEBI:43474"/>
        <dbReference type="ChEBI" id="CHEBI:58533"/>
        <dbReference type="EC" id="2.4.2.28"/>
    </reaction>
    <physiologicalReaction direction="left-to-right" evidence="9">
        <dbReference type="Rhea" id="RHEA:11853"/>
    </physiologicalReaction>
</comment>
<evidence type="ECO:0000256" key="6">
    <source>
        <dbReference type="ARBA" id="ARBA00022833"/>
    </source>
</evidence>
<keyword evidence="5" id="KW-0378">Hydrolase</keyword>
<evidence type="ECO:0000313" key="12">
    <source>
        <dbReference type="Proteomes" id="UP000034954"/>
    </source>
</evidence>
<dbReference type="InterPro" id="IPR038371">
    <property type="entry name" value="Cu_polyphenol_OxRdtase_sf"/>
</dbReference>
<gene>
    <name evidence="11" type="ORF">BROFUL_00721</name>
</gene>
<dbReference type="PANTHER" id="PTHR30616:SF2">
    <property type="entry name" value="PURINE NUCLEOSIDE PHOSPHORYLASE LACC1"/>
    <property type="match status" value="1"/>
</dbReference>
<keyword evidence="12" id="KW-1185">Reference proteome</keyword>
<name>A0A0M2UXN7_9BACT</name>
<dbReference type="GO" id="GO:0016787">
    <property type="term" value="F:hydrolase activity"/>
    <property type="evidence" value="ECO:0007669"/>
    <property type="project" value="UniProtKB-KW"/>
</dbReference>
<comment type="catalytic activity">
    <reaction evidence="8">
        <text>adenosine + phosphate = alpha-D-ribose 1-phosphate + adenine</text>
        <dbReference type="Rhea" id="RHEA:27642"/>
        <dbReference type="ChEBI" id="CHEBI:16335"/>
        <dbReference type="ChEBI" id="CHEBI:16708"/>
        <dbReference type="ChEBI" id="CHEBI:43474"/>
        <dbReference type="ChEBI" id="CHEBI:57720"/>
        <dbReference type="EC" id="2.4.2.1"/>
    </reaction>
    <physiologicalReaction direction="left-to-right" evidence="8">
        <dbReference type="Rhea" id="RHEA:27643"/>
    </physiologicalReaction>
</comment>
<comment type="catalytic activity">
    <reaction evidence="7">
        <text>adenosine + H2O + H(+) = inosine + NH4(+)</text>
        <dbReference type="Rhea" id="RHEA:24408"/>
        <dbReference type="ChEBI" id="CHEBI:15377"/>
        <dbReference type="ChEBI" id="CHEBI:15378"/>
        <dbReference type="ChEBI" id="CHEBI:16335"/>
        <dbReference type="ChEBI" id="CHEBI:17596"/>
        <dbReference type="ChEBI" id="CHEBI:28938"/>
        <dbReference type="EC" id="3.5.4.4"/>
    </reaction>
    <physiologicalReaction direction="left-to-right" evidence="7">
        <dbReference type="Rhea" id="RHEA:24409"/>
    </physiologicalReaction>
</comment>
<protein>
    <recommendedName>
        <fullName evidence="10">Purine nucleoside phosphorylase</fullName>
    </recommendedName>
</protein>
<evidence type="ECO:0000256" key="10">
    <source>
        <dbReference type="RuleBase" id="RU361274"/>
    </source>
</evidence>
<dbReference type="NCBIfam" id="TIGR00726">
    <property type="entry name" value="peptidoglycan editing factor PgeF"/>
    <property type="match status" value="1"/>
</dbReference>
<accession>A0A0M2UXN7</accession>
<proteinExistence type="inferred from homology"/>
<dbReference type="Gene3D" id="3.60.140.10">
    <property type="entry name" value="CNF1/YfiH-like putative cysteine hydrolases"/>
    <property type="match status" value="1"/>
</dbReference>
<keyword evidence="3" id="KW-0808">Transferase</keyword>
<dbReference type="Proteomes" id="UP000034954">
    <property type="component" value="Unassembled WGS sequence"/>
</dbReference>
<dbReference type="GO" id="GO:0017061">
    <property type="term" value="F:S-methyl-5-thioadenosine phosphorylase activity"/>
    <property type="evidence" value="ECO:0007669"/>
    <property type="project" value="UniProtKB-EC"/>
</dbReference>
<evidence type="ECO:0000313" key="11">
    <source>
        <dbReference type="EMBL" id="KKO20602.1"/>
    </source>
</evidence>
<comment type="similarity">
    <text evidence="2 10">Belongs to the purine nucleoside phosphorylase YfiH/LACC1 family.</text>
</comment>
<evidence type="ECO:0000256" key="2">
    <source>
        <dbReference type="ARBA" id="ARBA00007353"/>
    </source>
</evidence>
<evidence type="ECO:0000256" key="9">
    <source>
        <dbReference type="ARBA" id="ARBA00049893"/>
    </source>
</evidence>
<comment type="caution">
    <text evidence="11">The sequence shown here is derived from an EMBL/GenBank/DDBJ whole genome shotgun (WGS) entry which is preliminary data.</text>
</comment>
<dbReference type="Pfam" id="PF02578">
    <property type="entry name" value="Cu-oxidase_4"/>
    <property type="match status" value="1"/>
</dbReference>
<evidence type="ECO:0000256" key="7">
    <source>
        <dbReference type="ARBA" id="ARBA00047989"/>
    </source>
</evidence>
<comment type="catalytic activity">
    <reaction evidence="1">
        <text>inosine + phosphate = alpha-D-ribose 1-phosphate + hypoxanthine</text>
        <dbReference type="Rhea" id="RHEA:27646"/>
        <dbReference type="ChEBI" id="CHEBI:17368"/>
        <dbReference type="ChEBI" id="CHEBI:17596"/>
        <dbReference type="ChEBI" id="CHEBI:43474"/>
        <dbReference type="ChEBI" id="CHEBI:57720"/>
        <dbReference type="EC" id="2.4.2.1"/>
    </reaction>
    <physiologicalReaction direction="left-to-right" evidence="1">
        <dbReference type="Rhea" id="RHEA:27647"/>
    </physiologicalReaction>
</comment>
<dbReference type="InterPro" id="IPR011324">
    <property type="entry name" value="Cytotoxic_necrot_fac-like_cat"/>
</dbReference>
<reference evidence="11 12" key="1">
    <citation type="journal article" date="2013" name="BMC Microbiol.">
        <title>Identification of the type II cytochrome c maturation pathway in anammox bacteria by comparative genomics.</title>
        <authorList>
            <person name="Ferousi C."/>
            <person name="Speth D.R."/>
            <person name="Reimann J."/>
            <person name="Op den Camp H.J."/>
            <person name="Allen J.W."/>
            <person name="Keltjens J.T."/>
            <person name="Jetten M.S."/>
        </authorList>
    </citation>
    <scope>NUCLEOTIDE SEQUENCE [LARGE SCALE GENOMIC DNA]</scope>
    <source>
        <strain evidence="11">RU1</strain>
    </source>
</reference>
<dbReference type="SUPFAM" id="SSF64438">
    <property type="entry name" value="CNF1/YfiH-like putative cysteine hydrolases"/>
    <property type="match status" value="1"/>
</dbReference>
<dbReference type="InterPro" id="IPR003730">
    <property type="entry name" value="Cu_polyphenol_OxRdtase"/>
</dbReference>
<evidence type="ECO:0000256" key="1">
    <source>
        <dbReference type="ARBA" id="ARBA00000553"/>
    </source>
</evidence>
<dbReference type="CDD" id="cd16833">
    <property type="entry name" value="YfiH"/>
    <property type="match status" value="1"/>
</dbReference>
<keyword evidence="6" id="KW-0862">Zinc</keyword>
<evidence type="ECO:0000256" key="5">
    <source>
        <dbReference type="ARBA" id="ARBA00022801"/>
    </source>
</evidence>